<organism evidence="1 2">
    <name type="scientific">Pseudonocardia sulfidoxydans NBRC 16205</name>
    <dbReference type="NCBI Taxonomy" id="1223511"/>
    <lineage>
        <taxon>Bacteria</taxon>
        <taxon>Bacillati</taxon>
        <taxon>Actinomycetota</taxon>
        <taxon>Actinomycetes</taxon>
        <taxon>Pseudonocardiales</taxon>
        <taxon>Pseudonocardiaceae</taxon>
        <taxon>Pseudonocardia</taxon>
    </lineage>
</organism>
<dbReference type="AlphaFoldDB" id="A0A511DG87"/>
<dbReference type="EMBL" id="BJVJ01000012">
    <property type="protein sequence ID" value="GEL22764.1"/>
    <property type="molecule type" value="Genomic_DNA"/>
</dbReference>
<sequence length="131" mass="13855">MSPTTARTAAATTTGPTTLGRRYLAQAEPIQARYETCKQQETLTSRGGVCAGPFTEMARLALDIRGEVPSGDLRETADLVIDVGESYGKASCYSGYALPDGAGTVQDSICQKRALAISYSWGALLLRLSTS</sequence>
<protein>
    <submittedName>
        <fullName evidence="1">Uncharacterized protein</fullName>
    </submittedName>
</protein>
<accession>A0A511DG87</accession>
<proteinExistence type="predicted"/>
<name>A0A511DG87_9PSEU</name>
<dbReference type="Proteomes" id="UP000321685">
    <property type="component" value="Unassembled WGS sequence"/>
</dbReference>
<evidence type="ECO:0000313" key="1">
    <source>
        <dbReference type="EMBL" id="GEL22764.1"/>
    </source>
</evidence>
<gene>
    <name evidence="1" type="ORF">PSU4_17180</name>
</gene>
<keyword evidence="2" id="KW-1185">Reference proteome</keyword>
<evidence type="ECO:0000313" key="2">
    <source>
        <dbReference type="Proteomes" id="UP000321685"/>
    </source>
</evidence>
<reference evidence="1 2" key="1">
    <citation type="submission" date="2019-07" db="EMBL/GenBank/DDBJ databases">
        <title>Whole genome shotgun sequence of Pseudonocardia sulfidoxydans NBRC 16205.</title>
        <authorList>
            <person name="Hosoyama A."/>
            <person name="Uohara A."/>
            <person name="Ohji S."/>
            <person name="Ichikawa N."/>
        </authorList>
    </citation>
    <scope>NUCLEOTIDE SEQUENCE [LARGE SCALE GENOMIC DNA]</scope>
    <source>
        <strain evidence="1 2">NBRC 16205</strain>
    </source>
</reference>
<dbReference type="RefSeq" id="WP_147104618.1">
    <property type="nucleotide sequence ID" value="NZ_BJVJ01000012.1"/>
</dbReference>
<comment type="caution">
    <text evidence="1">The sequence shown here is derived from an EMBL/GenBank/DDBJ whole genome shotgun (WGS) entry which is preliminary data.</text>
</comment>